<dbReference type="EMBL" id="JANBQF010000009">
    <property type="protein sequence ID" value="KAJ2008198.1"/>
    <property type="molecule type" value="Genomic_DNA"/>
</dbReference>
<name>A0A9W8BNZ3_9FUNG</name>
<protein>
    <submittedName>
        <fullName evidence="5">Rrna-processing protein fcf2</fullName>
    </submittedName>
</protein>
<evidence type="ECO:0000313" key="5">
    <source>
        <dbReference type="EMBL" id="KAJ2008198.1"/>
    </source>
</evidence>
<keyword evidence="2" id="KW-0539">Nucleus</keyword>
<dbReference type="PANTHER" id="PTHR21686">
    <property type="entry name" value="DEOXYNUCLEOTIDYLTRANSFERASE TERMINAL-INTERACTING PROTEIN 2"/>
    <property type="match status" value="1"/>
</dbReference>
<accession>A0A9W8BNZ3</accession>
<dbReference type="AlphaFoldDB" id="A0A9W8BNZ3"/>
<evidence type="ECO:0000256" key="1">
    <source>
        <dbReference type="ARBA" id="ARBA00004604"/>
    </source>
</evidence>
<feature type="compositionally biased region" description="Basic and acidic residues" evidence="3">
    <location>
        <begin position="104"/>
        <end position="125"/>
    </location>
</feature>
<dbReference type="Pfam" id="PF08698">
    <property type="entry name" value="Fcf2"/>
    <property type="match status" value="1"/>
</dbReference>
<proteinExistence type="predicted"/>
<evidence type="ECO:0000256" key="3">
    <source>
        <dbReference type="SAM" id="MobiDB-lite"/>
    </source>
</evidence>
<comment type="caution">
    <text evidence="5">The sequence shown here is derived from an EMBL/GenBank/DDBJ whole genome shotgun (WGS) entry which is preliminary data.</text>
</comment>
<comment type="subcellular location">
    <subcellularLocation>
        <location evidence="1">Nucleus</location>
        <location evidence="1">Nucleolus</location>
    </subcellularLocation>
</comment>
<dbReference type="OrthoDB" id="427886at2759"/>
<dbReference type="PANTHER" id="PTHR21686:SF12">
    <property type="entry name" value="DEOXYNUCLEOTIDYLTRANSFERASE TERMINAL-INTERACTING PROTEIN 2"/>
    <property type="match status" value="1"/>
</dbReference>
<feature type="region of interest" description="Disordered" evidence="3">
    <location>
        <begin position="101"/>
        <end position="125"/>
    </location>
</feature>
<reference evidence="5" key="1">
    <citation type="submission" date="2022-07" db="EMBL/GenBank/DDBJ databases">
        <title>Phylogenomic reconstructions and comparative analyses of Kickxellomycotina fungi.</title>
        <authorList>
            <person name="Reynolds N.K."/>
            <person name="Stajich J.E."/>
            <person name="Barry K."/>
            <person name="Grigoriev I.V."/>
            <person name="Crous P."/>
            <person name="Smith M.E."/>
        </authorList>
    </citation>
    <scope>NUCLEOTIDE SEQUENCE</scope>
    <source>
        <strain evidence="5">IMI 214461</strain>
    </source>
</reference>
<dbReference type="GO" id="GO:0003723">
    <property type="term" value="F:RNA binding"/>
    <property type="evidence" value="ECO:0007669"/>
    <property type="project" value="TreeGrafter"/>
</dbReference>
<feature type="region of interest" description="Disordered" evidence="3">
    <location>
        <begin position="1"/>
        <end position="21"/>
    </location>
</feature>
<dbReference type="InterPro" id="IPR014810">
    <property type="entry name" value="Fcf2_C"/>
</dbReference>
<feature type="domain" description="Fcf2 pre-rRNA processing C-terminal" evidence="4">
    <location>
        <begin position="127"/>
        <end position="221"/>
    </location>
</feature>
<dbReference type="GO" id="GO:0005730">
    <property type="term" value="C:nucleolus"/>
    <property type="evidence" value="ECO:0007669"/>
    <property type="project" value="UniProtKB-SubCell"/>
</dbReference>
<feature type="compositionally biased region" description="Basic residues" evidence="3">
    <location>
        <begin position="251"/>
        <end position="260"/>
    </location>
</feature>
<keyword evidence="6" id="KW-1185">Reference proteome</keyword>
<evidence type="ECO:0000256" key="2">
    <source>
        <dbReference type="ARBA" id="ARBA00023242"/>
    </source>
</evidence>
<feature type="region of interest" description="Disordered" evidence="3">
    <location>
        <begin position="230"/>
        <end position="260"/>
    </location>
</feature>
<sequence length="260" mass="28976">MSGPTAVEPPTSVLPSSDMDDSELELLLCQAKEVLERKEAQLEQEKHANEAAAAVTEKGVGALSVPMRLELGDRSRAPRLIKVLGTSGIAKLSTKAVNNVKGSSDYKEKEDPTVKRATHSEVKKDKEETAGRKWFGMRAPVLTPELKNDLRVLQLRNVLDPKRFYKKDAGAKKIPKYFEVGTIIEGPTEFYSSRMTKKERRTTIVDELLADKQARDYFKRKVNEIHAHNVSGGKNWYNKATSAAKGGSSKSAHKSKRQRK</sequence>
<gene>
    <name evidence="5" type="primary">fcf2</name>
    <name evidence="5" type="ORF">H4R26_000318</name>
</gene>
<evidence type="ECO:0000259" key="4">
    <source>
        <dbReference type="Pfam" id="PF08698"/>
    </source>
</evidence>
<dbReference type="Proteomes" id="UP001150907">
    <property type="component" value="Unassembled WGS sequence"/>
</dbReference>
<dbReference type="GO" id="GO:0006396">
    <property type="term" value="P:RNA processing"/>
    <property type="evidence" value="ECO:0007669"/>
    <property type="project" value="TreeGrafter"/>
</dbReference>
<evidence type="ECO:0000313" key="6">
    <source>
        <dbReference type="Proteomes" id="UP001150907"/>
    </source>
</evidence>
<organism evidence="5 6">
    <name type="scientific">Coemansia thaxteri</name>
    <dbReference type="NCBI Taxonomy" id="2663907"/>
    <lineage>
        <taxon>Eukaryota</taxon>
        <taxon>Fungi</taxon>
        <taxon>Fungi incertae sedis</taxon>
        <taxon>Zoopagomycota</taxon>
        <taxon>Kickxellomycotina</taxon>
        <taxon>Kickxellomycetes</taxon>
        <taxon>Kickxellales</taxon>
        <taxon>Kickxellaceae</taxon>
        <taxon>Coemansia</taxon>
    </lineage>
</organism>
<feature type="compositionally biased region" description="Low complexity" evidence="3">
    <location>
        <begin position="239"/>
        <end position="250"/>
    </location>
</feature>
<dbReference type="InterPro" id="IPR039883">
    <property type="entry name" value="Fcf2/DNTTIP2"/>
</dbReference>